<dbReference type="AlphaFoldDB" id="A0AAV8SIP7"/>
<dbReference type="GO" id="GO:0003700">
    <property type="term" value="F:DNA-binding transcription factor activity"/>
    <property type="evidence" value="ECO:0007669"/>
    <property type="project" value="InterPro"/>
</dbReference>
<protein>
    <recommendedName>
        <fullName evidence="7">RWP-RK domain-containing protein</fullName>
    </recommendedName>
</protein>
<evidence type="ECO:0000256" key="3">
    <source>
        <dbReference type="ARBA" id="ARBA00023054"/>
    </source>
</evidence>
<name>A0AAV8SIP7_9ROSI</name>
<evidence type="ECO:0000256" key="2">
    <source>
        <dbReference type="ARBA" id="ARBA00023015"/>
    </source>
</evidence>
<evidence type="ECO:0000313" key="8">
    <source>
        <dbReference type="EMBL" id="KAJ8751959.1"/>
    </source>
</evidence>
<organism evidence="8 9">
    <name type="scientific">Erythroxylum novogranatense</name>
    <dbReference type="NCBI Taxonomy" id="1862640"/>
    <lineage>
        <taxon>Eukaryota</taxon>
        <taxon>Viridiplantae</taxon>
        <taxon>Streptophyta</taxon>
        <taxon>Embryophyta</taxon>
        <taxon>Tracheophyta</taxon>
        <taxon>Spermatophyta</taxon>
        <taxon>Magnoliopsida</taxon>
        <taxon>eudicotyledons</taxon>
        <taxon>Gunneridae</taxon>
        <taxon>Pentapetalae</taxon>
        <taxon>rosids</taxon>
        <taxon>fabids</taxon>
        <taxon>Malpighiales</taxon>
        <taxon>Erythroxylaceae</taxon>
        <taxon>Erythroxylum</taxon>
    </lineage>
</organism>
<dbReference type="Pfam" id="PF02042">
    <property type="entry name" value="RWP-RK"/>
    <property type="match status" value="1"/>
</dbReference>
<keyword evidence="4" id="KW-0238">DNA-binding</keyword>
<dbReference type="InterPro" id="IPR003035">
    <property type="entry name" value="RWP-RK_dom"/>
</dbReference>
<dbReference type="PROSITE" id="PS51519">
    <property type="entry name" value="RWP_RK"/>
    <property type="match status" value="1"/>
</dbReference>
<keyword evidence="3" id="KW-0175">Coiled coil</keyword>
<keyword evidence="2" id="KW-0805">Transcription regulation</keyword>
<keyword evidence="9" id="KW-1185">Reference proteome</keyword>
<dbReference type="InterPro" id="IPR044607">
    <property type="entry name" value="RKD-like"/>
</dbReference>
<proteinExistence type="predicted"/>
<evidence type="ECO:0000256" key="6">
    <source>
        <dbReference type="ARBA" id="ARBA00023242"/>
    </source>
</evidence>
<dbReference type="EMBL" id="JAIWQS010000010">
    <property type="protein sequence ID" value="KAJ8751959.1"/>
    <property type="molecule type" value="Genomic_DNA"/>
</dbReference>
<feature type="domain" description="RWP-RK" evidence="7">
    <location>
        <begin position="111"/>
        <end position="199"/>
    </location>
</feature>
<sequence length="240" mass="27541">MDIRKQNLLSIQRTQCPLEFDWFSIDDTFGNFLEEVCCLPPPLLNNNDFKLLEDVSLENFPGIPVFHENVVYDAKPLMMYQTTTSLTASLGQCHVSDVKSAGTCGEVAWISSGSEERMERSSSGRKRRVPLEMEEIQKHFGLPITRAAKEMKVGLTALKKRCRELNILRWPHRKIKSLKSLINNVKDLGLSNEVAMLEEHKRLVETLPDIELTDKTKKLRQACFKVNYKKRRLLACGYDP</sequence>
<dbReference type="PANTHER" id="PTHR46373">
    <property type="entry name" value="PROTEIN RKD4"/>
    <property type="match status" value="1"/>
</dbReference>
<reference evidence="8 9" key="1">
    <citation type="submission" date="2021-09" db="EMBL/GenBank/DDBJ databases">
        <title>Genomic insights and catalytic innovation underlie evolution of tropane alkaloids biosynthesis.</title>
        <authorList>
            <person name="Wang Y.-J."/>
            <person name="Tian T."/>
            <person name="Huang J.-P."/>
            <person name="Huang S.-X."/>
        </authorList>
    </citation>
    <scope>NUCLEOTIDE SEQUENCE [LARGE SCALE GENOMIC DNA]</scope>
    <source>
        <strain evidence="8">KIB-2018</strain>
        <tissue evidence="8">Leaf</tissue>
    </source>
</reference>
<gene>
    <name evidence="8" type="ORF">K2173_000705</name>
</gene>
<evidence type="ECO:0000256" key="5">
    <source>
        <dbReference type="ARBA" id="ARBA00023163"/>
    </source>
</evidence>
<dbReference type="Proteomes" id="UP001159364">
    <property type="component" value="Linkage Group LG10"/>
</dbReference>
<comment type="function">
    <text evidence="1">Putative transcription factor.</text>
</comment>
<evidence type="ECO:0000256" key="1">
    <source>
        <dbReference type="ARBA" id="ARBA00004049"/>
    </source>
</evidence>
<evidence type="ECO:0000259" key="7">
    <source>
        <dbReference type="PROSITE" id="PS51519"/>
    </source>
</evidence>
<keyword evidence="6" id="KW-0539">Nucleus</keyword>
<dbReference type="PANTHER" id="PTHR46373:SF2">
    <property type="entry name" value="RWP-RK DOMAIN-CONTAINING PROTEIN"/>
    <property type="match status" value="1"/>
</dbReference>
<evidence type="ECO:0000313" key="9">
    <source>
        <dbReference type="Proteomes" id="UP001159364"/>
    </source>
</evidence>
<evidence type="ECO:0000256" key="4">
    <source>
        <dbReference type="ARBA" id="ARBA00023125"/>
    </source>
</evidence>
<keyword evidence="5" id="KW-0804">Transcription</keyword>
<dbReference type="GO" id="GO:0003677">
    <property type="term" value="F:DNA binding"/>
    <property type="evidence" value="ECO:0007669"/>
    <property type="project" value="UniProtKB-KW"/>
</dbReference>
<accession>A0AAV8SIP7</accession>
<comment type="caution">
    <text evidence="8">The sequence shown here is derived from an EMBL/GenBank/DDBJ whole genome shotgun (WGS) entry which is preliminary data.</text>
</comment>